<evidence type="ECO:0000313" key="4">
    <source>
        <dbReference type="Proteomes" id="UP000233750"/>
    </source>
</evidence>
<organism evidence="3 4">
    <name type="scientific">Amycolatopsis echigonensis</name>
    <dbReference type="NCBI Taxonomy" id="2576905"/>
    <lineage>
        <taxon>Bacteria</taxon>
        <taxon>Bacillati</taxon>
        <taxon>Actinomycetota</taxon>
        <taxon>Actinomycetes</taxon>
        <taxon>Pseudonocardiales</taxon>
        <taxon>Pseudonocardiaceae</taxon>
        <taxon>Amycolatopsis</taxon>
    </lineage>
</organism>
<evidence type="ECO:0000313" key="3">
    <source>
        <dbReference type="EMBL" id="PKV99593.1"/>
    </source>
</evidence>
<dbReference type="Proteomes" id="UP000233750">
    <property type="component" value="Unassembled WGS sequence"/>
</dbReference>
<feature type="transmembrane region" description="Helical" evidence="2">
    <location>
        <begin position="20"/>
        <end position="40"/>
    </location>
</feature>
<gene>
    <name evidence="3" type="ORF">ATK30_0573</name>
</gene>
<dbReference type="AlphaFoldDB" id="A0A2N3X0E6"/>
<feature type="transmembrane region" description="Helical" evidence="2">
    <location>
        <begin position="82"/>
        <end position="103"/>
    </location>
</feature>
<sequence>MSTNDTTTSAAGPQRATTAVFVAGLLVALGAAAATAHGLFEVAVASGVPWQIAWIYPLITDGLAIVAYAATSRLPKQGRRYAWGVVILAAGLSGLAQAVYLAGGVARTAGTASAADGLLRFGVGAWPAIAAAIVAHLLFMLATDRPAGTADAASGGTLPDAPEHPSTARPAAPVVAATSVQRPAVQAPDVQPGPFQSPGSDASSGAAAGERTADEPGTVQPEPSGADAAEPVKPERSTAPVSSPKKDRARAEARRFQIHAGRLPTVDELMKLAEVSRGTAGTALQELRNQPAALQLITDHSTQQANS</sequence>
<keyword evidence="4" id="KW-1185">Reference proteome</keyword>
<dbReference type="RefSeq" id="WP_101434158.1">
    <property type="nucleotide sequence ID" value="NZ_PJMY01000002.1"/>
</dbReference>
<feature type="region of interest" description="Disordered" evidence="1">
    <location>
        <begin position="149"/>
        <end position="257"/>
    </location>
</feature>
<feature type="compositionally biased region" description="Basic and acidic residues" evidence="1">
    <location>
        <begin position="244"/>
        <end position="255"/>
    </location>
</feature>
<evidence type="ECO:0000256" key="2">
    <source>
        <dbReference type="SAM" id="Phobius"/>
    </source>
</evidence>
<feature type="compositionally biased region" description="Low complexity" evidence="1">
    <location>
        <begin position="165"/>
        <end position="180"/>
    </location>
</feature>
<keyword evidence="2" id="KW-0472">Membrane</keyword>
<feature type="transmembrane region" description="Helical" evidence="2">
    <location>
        <begin position="52"/>
        <end position="70"/>
    </location>
</feature>
<keyword evidence="2" id="KW-1133">Transmembrane helix</keyword>
<dbReference type="EMBL" id="PJMY01000002">
    <property type="protein sequence ID" value="PKV99593.1"/>
    <property type="molecule type" value="Genomic_DNA"/>
</dbReference>
<dbReference type="Pfam" id="PF10935">
    <property type="entry name" value="DUF2637"/>
    <property type="match status" value="1"/>
</dbReference>
<accession>A0A2N3X0E6</accession>
<evidence type="ECO:0000256" key="1">
    <source>
        <dbReference type="SAM" id="MobiDB-lite"/>
    </source>
</evidence>
<dbReference type="OrthoDB" id="3573747at2"/>
<keyword evidence="2" id="KW-0812">Transmembrane</keyword>
<protein>
    <submittedName>
        <fullName evidence="3">Uncharacterized protein DUF2637</fullName>
    </submittedName>
</protein>
<dbReference type="InterPro" id="IPR021235">
    <property type="entry name" value="DUF2637"/>
</dbReference>
<name>A0A2N3X0E6_9PSEU</name>
<feature type="transmembrane region" description="Helical" evidence="2">
    <location>
        <begin position="123"/>
        <end position="142"/>
    </location>
</feature>
<comment type="caution">
    <text evidence="3">The sequence shown here is derived from an EMBL/GenBank/DDBJ whole genome shotgun (WGS) entry which is preliminary data.</text>
</comment>
<reference evidence="3 4" key="1">
    <citation type="submission" date="2017-12" db="EMBL/GenBank/DDBJ databases">
        <title>Sequencing the genomes of 1000 Actinobacteria strains.</title>
        <authorList>
            <person name="Klenk H.-P."/>
        </authorList>
    </citation>
    <scope>NUCLEOTIDE SEQUENCE [LARGE SCALE GENOMIC DNA]</scope>
    <source>
        <strain evidence="3 4">DSM 45165</strain>
    </source>
</reference>
<feature type="compositionally biased region" description="Low complexity" evidence="1">
    <location>
        <begin position="197"/>
        <end position="209"/>
    </location>
</feature>
<proteinExistence type="predicted"/>